<accession>A0A0V0RSW5</accession>
<evidence type="ECO:0000313" key="1">
    <source>
        <dbReference type="EMBL" id="KRX17515.1"/>
    </source>
</evidence>
<organism evidence="1 2">
    <name type="scientific">Trichinella nelsoni</name>
    <dbReference type="NCBI Taxonomy" id="6336"/>
    <lineage>
        <taxon>Eukaryota</taxon>
        <taxon>Metazoa</taxon>
        <taxon>Ecdysozoa</taxon>
        <taxon>Nematoda</taxon>
        <taxon>Enoplea</taxon>
        <taxon>Dorylaimia</taxon>
        <taxon>Trichinellida</taxon>
        <taxon>Trichinellidae</taxon>
        <taxon>Trichinella</taxon>
    </lineage>
</organism>
<dbReference type="EMBL" id="JYDL01000086">
    <property type="protein sequence ID" value="KRX17515.1"/>
    <property type="molecule type" value="Genomic_DNA"/>
</dbReference>
<dbReference type="OrthoDB" id="10321220at2759"/>
<gene>
    <name evidence="1" type="ORF">T07_11711</name>
</gene>
<evidence type="ECO:0000313" key="2">
    <source>
        <dbReference type="Proteomes" id="UP000054630"/>
    </source>
</evidence>
<reference evidence="1 2" key="1">
    <citation type="submission" date="2015-01" db="EMBL/GenBank/DDBJ databases">
        <title>Evolution of Trichinella species and genotypes.</title>
        <authorList>
            <person name="Korhonen P.K."/>
            <person name="Edoardo P."/>
            <person name="Giuseppe L.R."/>
            <person name="Gasser R.B."/>
        </authorList>
    </citation>
    <scope>NUCLEOTIDE SEQUENCE [LARGE SCALE GENOMIC DNA]</scope>
    <source>
        <strain evidence="1">ISS37</strain>
    </source>
</reference>
<keyword evidence="2" id="KW-1185">Reference proteome</keyword>
<dbReference type="AlphaFoldDB" id="A0A0V0RSW5"/>
<name>A0A0V0RSW5_9BILA</name>
<sequence length="205" mass="23619">MEYRKANKLITLKEFHGEPWFNTLYMVCAFSHLKECTQVLRYSYAVLEWASLGAHVPNRVTAVAVLDLLIVRLLDFGPPFLIGCSLIDYTTLSTNWRSFIAPQSRFNQRAIVLGDAIVLFVHATTSTYRWFLTRIAATGTFHSGILTSMNPVGCQFFRFRAHVLKYLDIRGKKSCVRRKKNDYPCPYKISQCQSPRIRSTLDREP</sequence>
<comment type="caution">
    <text evidence="1">The sequence shown here is derived from an EMBL/GenBank/DDBJ whole genome shotgun (WGS) entry which is preliminary data.</text>
</comment>
<protein>
    <submittedName>
        <fullName evidence="1">Uncharacterized protein</fullName>
    </submittedName>
</protein>
<proteinExistence type="predicted"/>
<dbReference type="Proteomes" id="UP000054630">
    <property type="component" value="Unassembled WGS sequence"/>
</dbReference>